<dbReference type="InterPro" id="IPR019886">
    <property type="entry name" value="Na_symporter_ssu"/>
</dbReference>
<dbReference type="EMBL" id="WWCK01000007">
    <property type="protein sequence ID" value="MYM69912.1"/>
    <property type="molecule type" value="Genomic_DNA"/>
</dbReference>
<keyword evidence="2" id="KW-0472">Membrane</keyword>
<feature type="region of interest" description="Disordered" evidence="1">
    <location>
        <begin position="1"/>
        <end position="39"/>
    </location>
</feature>
<dbReference type="AlphaFoldDB" id="A0A7X4GUF0"/>
<feature type="domain" description="Sodium symporter small subunit" evidence="3">
    <location>
        <begin position="46"/>
        <end position="117"/>
    </location>
</feature>
<evidence type="ECO:0000313" key="4">
    <source>
        <dbReference type="EMBL" id="MYM69912.1"/>
    </source>
</evidence>
<dbReference type="NCBIfam" id="TIGR03647">
    <property type="entry name" value="Na_symport_sm"/>
    <property type="match status" value="1"/>
</dbReference>
<feature type="transmembrane region" description="Helical" evidence="2">
    <location>
        <begin position="87"/>
        <end position="109"/>
    </location>
</feature>
<evidence type="ECO:0000313" key="5">
    <source>
        <dbReference type="Proteomes" id="UP000450012"/>
    </source>
</evidence>
<keyword evidence="5" id="KW-1185">Reference proteome</keyword>
<protein>
    <submittedName>
        <fullName evidence="4">DUF4212 domain-containing protein</fullName>
    </submittedName>
</protein>
<gene>
    <name evidence="4" type="ORF">GTP45_24130</name>
</gene>
<sequence length="119" mass="12714">MDKPTPPTSAGVTPHGPGAAATPPIAGPATASNQASAVPSQRLSRTAHWQRARRLTALLLTLWLLTGFCAAFFARELAGLSVFGWPLSFYLAAQGASLVYLAILAFYAWRMRKLDKESA</sequence>
<feature type="transmembrane region" description="Helical" evidence="2">
    <location>
        <begin position="55"/>
        <end position="75"/>
    </location>
</feature>
<proteinExistence type="predicted"/>
<accession>A0A7X4GUF0</accession>
<reference evidence="4 5" key="1">
    <citation type="submission" date="2019-12" db="EMBL/GenBank/DDBJ databases">
        <title>Novel species isolated from a subtropical stream in China.</title>
        <authorList>
            <person name="Lu H."/>
        </authorList>
    </citation>
    <scope>NUCLEOTIDE SEQUENCE [LARGE SCALE GENOMIC DNA]</scope>
    <source>
        <strain evidence="4 5">FT55W</strain>
    </source>
</reference>
<feature type="compositionally biased region" description="Low complexity" evidence="1">
    <location>
        <begin position="10"/>
        <end position="31"/>
    </location>
</feature>
<keyword evidence="2" id="KW-1133">Transmembrane helix</keyword>
<name>A0A7X4GUF0_9BURK</name>
<dbReference type="Proteomes" id="UP000450012">
    <property type="component" value="Unassembled WGS sequence"/>
</dbReference>
<dbReference type="Pfam" id="PF13937">
    <property type="entry name" value="DUF4212"/>
    <property type="match status" value="1"/>
</dbReference>
<organism evidence="4 5">
    <name type="scientific">Duganella rivi</name>
    <dbReference type="NCBI Taxonomy" id="2666083"/>
    <lineage>
        <taxon>Bacteria</taxon>
        <taxon>Pseudomonadati</taxon>
        <taxon>Pseudomonadota</taxon>
        <taxon>Betaproteobacteria</taxon>
        <taxon>Burkholderiales</taxon>
        <taxon>Oxalobacteraceae</taxon>
        <taxon>Telluria group</taxon>
        <taxon>Duganella</taxon>
    </lineage>
</organism>
<keyword evidence="2" id="KW-0812">Transmembrane</keyword>
<evidence type="ECO:0000259" key="3">
    <source>
        <dbReference type="Pfam" id="PF13937"/>
    </source>
</evidence>
<evidence type="ECO:0000256" key="1">
    <source>
        <dbReference type="SAM" id="MobiDB-lite"/>
    </source>
</evidence>
<evidence type="ECO:0000256" key="2">
    <source>
        <dbReference type="SAM" id="Phobius"/>
    </source>
</evidence>
<comment type="caution">
    <text evidence="4">The sequence shown here is derived from an EMBL/GenBank/DDBJ whole genome shotgun (WGS) entry which is preliminary data.</text>
</comment>